<keyword evidence="1" id="KW-0812">Transmembrane</keyword>
<evidence type="ECO:0000259" key="2">
    <source>
        <dbReference type="Pfam" id="PF24035"/>
    </source>
</evidence>
<organism evidence="3 4">
    <name type="scientific">Natrinema soli</name>
    <dbReference type="NCBI Taxonomy" id="1930624"/>
    <lineage>
        <taxon>Archaea</taxon>
        <taxon>Methanobacteriati</taxon>
        <taxon>Methanobacteriota</taxon>
        <taxon>Stenosarchaea group</taxon>
        <taxon>Halobacteria</taxon>
        <taxon>Halobacteriales</taxon>
        <taxon>Natrialbaceae</taxon>
        <taxon>Natrinema</taxon>
    </lineage>
</organism>
<proteinExistence type="predicted"/>
<dbReference type="AlphaFoldDB" id="A0ABD5SHT5"/>
<evidence type="ECO:0000313" key="4">
    <source>
        <dbReference type="Proteomes" id="UP001596383"/>
    </source>
</evidence>
<keyword evidence="1" id="KW-0472">Membrane</keyword>
<dbReference type="Pfam" id="PF24035">
    <property type="entry name" value="DUF7344"/>
    <property type="match status" value="1"/>
</dbReference>
<feature type="domain" description="DUF7344" evidence="2">
    <location>
        <begin position="37"/>
        <end position="116"/>
    </location>
</feature>
<dbReference type="InterPro" id="IPR055768">
    <property type="entry name" value="DUF7344"/>
</dbReference>
<evidence type="ECO:0000256" key="1">
    <source>
        <dbReference type="SAM" id="Phobius"/>
    </source>
</evidence>
<comment type="caution">
    <text evidence="3">The sequence shown here is derived from an EMBL/GenBank/DDBJ whole genome shotgun (WGS) entry which is preliminary data.</text>
</comment>
<feature type="transmembrane region" description="Helical" evidence="1">
    <location>
        <begin position="144"/>
        <end position="163"/>
    </location>
</feature>
<sequence>MSLKTEYSFRFSDHLSSGRHNDLQADQSPALSQDEIFHILQVSRRRETLNYLLEKDGPVKMRDIAEYIAANEHNTTVEGLTSRQRQRVYIPLYQSHLPKLDTKGIIDYEQSRGIVRLAERFDLFRPYLELDLGSSSDERRTARYSVLAITASASLISAAVLGLLPISDLALSMLILTLFGCVESLDGGRIGR</sequence>
<accession>A0ABD5SHT5</accession>
<gene>
    <name evidence="3" type="ORF">ACFQE6_07600</name>
</gene>
<dbReference type="Proteomes" id="UP001596383">
    <property type="component" value="Unassembled WGS sequence"/>
</dbReference>
<protein>
    <recommendedName>
        <fullName evidence="2">DUF7344 domain-containing protein</fullName>
    </recommendedName>
</protein>
<dbReference type="EMBL" id="JBHSWV010000106">
    <property type="protein sequence ID" value="MFC6764880.1"/>
    <property type="molecule type" value="Genomic_DNA"/>
</dbReference>
<keyword evidence="1" id="KW-1133">Transmembrane helix</keyword>
<evidence type="ECO:0000313" key="3">
    <source>
        <dbReference type="EMBL" id="MFC6764880.1"/>
    </source>
</evidence>
<name>A0ABD5SHT5_9EURY</name>
<dbReference type="RefSeq" id="WP_273737933.1">
    <property type="nucleotide sequence ID" value="NZ_JAQIVI010000106.1"/>
</dbReference>
<reference evidence="3 4" key="1">
    <citation type="journal article" date="2019" name="Int. J. Syst. Evol. Microbiol.">
        <title>The Global Catalogue of Microorganisms (GCM) 10K type strain sequencing project: providing services to taxonomists for standard genome sequencing and annotation.</title>
        <authorList>
            <consortium name="The Broad Institute Genomics Platform"/>
            <consortium name="The Broad Institute Genome Sequencing Center for Infectious Disease"/>
            <person name="Wu L."/>
            <person name="Ma J."/>
        </authorList>
    </citation>
    <scope>NUCLEOTIDE SEQUENCE [LARGE SCALE GENOMIC DNA]</scope>
    <source>
        <strain evidence="3 4">LMG 29247</strain>
    </source>
</reference>
<keyword evidence="4" id="KW-1185">Reference proteome</keyword>